<proteinExistence type="predicted"/>
<dbReference type="SUPFAM" id="SSF102829">
    <property type="entry name" value="Cell division protein ZapA-like"/>
    <property type="match status" value="1"/>
</dbReference>
<dbReference type="GO" id="GO:0043093">
    <property type="term" value="P:FtsZ-dependent cytokinesis"/>
    <property type="evidence" value="ECO:0007669"/>
    <property type="project" value="TreeGrafter"/>
</dbReference>
<dbReference type="AlphaFoldDB" id="A0A3B0WT95"/>
<dbReference type="Gene3D" id="3.30.160.880">
    <property type="entry name" value="Cell division protein ZapA protomer, N-terminal domain"/>
    <property type="match status" value="1"/>
</dbReference>
<dbReference type="GO" id="GO:0000921">
    <property type="term" value="P:septin ring assembly"/>
    <property type="evidence" value="ECO:0007669"/>
    <property type="project" value="TreeGrafter"/>
</dbReference>
<evidence type="ECO:0000256" key="6">
    <source>
        <dbReference type="ARBA" id="ARBA00023306"/>
    </source>
</evidence>
<protein>
    <recommendedName>
        <fullName evidence="2">Cell division protein ZapA</fullName>
    </recommendedName>
    <alternativeName>
        <fullName evidence="9">Z ring-associated protein ZapA</fullName>
    </alternativeName>
</protein>
<feature type="coiled-coil region" evidence="10">
    <location>
        <begin position="69"/>
        <end position="96"/>
    </location>
</feature>
<keyword evidence="6" id="KW-0131">Cell cycle</keyword>
<dbReference type="GO" id="GO:0000917">
    <property type="term" value="P:division septum assembly"/>
    <property type="evidence" value="ECO:0007669"/>
    <property type="project" value="UniProtKB-KW"/>
</dbReference>
<reference evidence="11" key="1">
    <citation type="submission" date="2018-06" db="EMBL/GenBank/DDBJ databases">
        <authorList>
            <person name="Zhirakovskaya E."/>
        </authorList>
    </citation>
    <scope>NUCLEOTIDE SEQUENCE</scope>
</reference>
<dbReference type="GO" id="GO:0030428">
    <property type="term" value="C:cell septum"/>
    <property type="evidence" value="ECO:0007669"/>
    <property type="project" value="TreeGrafter"/>
</dbReference>
<dbReference type="GO" id="GO:0032153">
    <property type="term" value="C:cell division site"/>
    <property type="evidence" value="ECO:0007669"/>
    <property type="project" value="TreeGrafter"/>
</dbReference>
<evidence type="ECO:0000256" key="10">
    <source>
        <dbReference type="SAM" id="Coils"/>
    </source>
</evidence>
<dbReference type="PANTHER" id="PTHR34981:SF1">
    <property type="entry name" value="CELL DIVISION PROTEIN ZAPA"/>
    <property type="match status" value="1"/>
</dbReference>
<evidence type="ECO:0000256" key="1">
    <source>
        <dbReference type="ARBA" id="ARBA00004496"/>
    </source>
</evidence>
<evidence type="ECO:0000256" key="5">
    <source>
        <dbReference type="ARBA" id="ARBA00023210"/>
    </source>
</evidence>
<dbReference type="InterPro" id="IPR007838">
    <property type="entry name" value="Cell_div_ZapA-like"/>
</dbReference>
<comment type="function">
    <text evidence="7">Activator of cell division through the inhibition of FtsZ GTPase activity, therefore promoting FtsZ assembly into bundles of protofilaments necessary for the formation of the division Z ring. It is recruited early at mid-cell but it is not essential for cell division.</text>
</comment>
<gene>
    <name evidence="11" type="ORF">MNBD_GAMMA05-2213</name>
</gene>
<evidence type="ECO:0000256" key="7">
    <source>
        <dbReference type="ARBA" id="ARBA00024910"/>
    </source>
</evidence>
<organism evidence="11">
    <name type="scientific">hydrothermal vent metagenome</name>
    <dbReference type="NCBI Taxonomy" id="652676"/>
    <lineage>
        <taxon>unclassified sequences</taxon>
        <taxon>metagenomes</taxon>
        <taxon>ecological metagenomes</taxon>
    </lineage>
</organism>
<comment type="subcellular location">
    <subcellularLocation>
        <location evidence="1">Cytoplasm</location>
    </subcellularLocation>
</comment>
<evidence type="ECO:0000256" key="2">
    <source>
        <dbReference type="ARBA" id="ARBA00015195"/>
    </source>
</evidence>
<keyword evidence="4" id="KW-0132">Cell division</keyword>
<dbReference type="EMBL" id="UOFE01000049">
    <property type="protein sequence ID" value="VAW55653.1"/>
    <property type="molecule type" value="Genomic_DNA"/>
</dbReference>
<dbReference type="Pfam" id="PF05164">
    <property type="entry name" value="ZapA"/>
    <property type="match status" value="1"/>
</dbReference>
<dbReference type="GO" id="GO:0005829">
    <property type="term" value="C:cytosol"/>
    <property type="evidence" value="ECO:0007669"/>
    <property type="project" value="TreeGrafter"/>
</dbReference>
<keyword evidence="3" id="KW-0963">Cytoplasm</keyword>
<dbReference type="Gene3D" id="1.20.5.50">
    <property type="match status" value="1"/>
</dbReference>
<sequence length="100" mass="11206">MSKAEPLTITIMDKEYRVACPEDEKANLMASADLLNEKLNEIKQAGSVIGTERIAIMAALNMSHDILHNQEITSEHDDLNQRIDALSERINGSMRDIQLI</sequence>
<evidence type="ECO:0000256" key="3">
    <source>
        <dbReference type="ARBA" id="ARBA00022490"/>
    </source>
</evidence>
<accession>A0A3B0WT95</accession>
<evidence type="ECO:0000256" key="8">
    <source>
        <dbReference type="ARBA" id="ARBA00026068"/>
    </source>
</evidence>
<keyword evidence="5" id="KW-0717">Septation</keyword>
<evidence type="ECO:0000256" key="9">
    <source>
        <dbReference type="ARBA" id="ARBA00033158"/>
    </source>
</evidence>
<dbReference type="InterPro" id="IPR036192">
    <property type="entry name" value="Cell_div_ZapA-like_sf"/>
</dbReference>
<keyword evidence="10" id="KW-0175">Coiled coil</keyword>
<name>A0A3B0WT95_9ZZZZ</name>
<dbReference type="InterPro" id="IPR042233">
    <property type="entry name" value="Cell_div_ZapA_N"/>
</dbReference>
<evidence type="ECO:0000313" key="11">
    <source>
        <dbReference type="EMBL" id="VAW55653.1"/>
    </source>
</evidence>
<comment type="subunit">
    <text evidence="8">Homodimer. Interacts with FtsZ.</text>
</comment>
<dbReference type="PANTHER" id="PTHR34981">
    <property type="entry name" value="CELL DIVISION PROTEIN ZAPA"/>
    <property type="match status" value="1"/>
</dbReference>
<evidence type="ECO:0000256" key="4">
    <source>
        <dbReference type="ARBA" id="ARBA00022618"/>
    </source>
</evidence>